<dbReference type="PANTHER" id="PTHR23112:SF0">
    <property type="entry name" value="TRANSMEMBRANE PROTEIN 116"/>
    <property type="match status" value="1"/>
</dbReference>
<keyword evidence="2 6" id="KW-0812">Transmembrane</keyword>
<feature type="transmembrane region" description="Helical" evidence="6">
    <location>
        <begin position="79"/>
        <end position="101"/>
    </location>
</feature>
<sequence>MDEEHPDGICYYHEMLSDEAINSTLANMAVIEEWVEYRGWWIAFAWVPRVTGVISIAASSIIVWIVLRDRATKLTKTRYRILLGMSVADIINSTAFALSSAPTPRGTARSFGAIGTPATCIAQGFAIQLGFAEPTYSCMLSLYFVLVIKWKMRERHVRRRIEPIMHAVAWLWPLGTALAGIGMQLFNPSTTVCYMEKYPQRCNKEIDGTIPCPCTRGADAFFYLIFFAGVQIVIIFVVILWSLSAISVTVRQLEGQLQSAGERGPGDNGGGTVGRLGRLFGRTRRSVGMRGPRDAHQIKANAMAVQAFLYIWAFLVTYTLVIFMNLAQEFGLDLPLAVHLLMYTLLPLQGFWNFLAFMHPRVKFLRSTCPFESKWNIFKFALIGDPGHGSRGARALSAFQGDFEQRQLHIRTFSAHSSSGASSASVESDASYYMNEMRRYQREERPECTSLDDDASFADSDDAVDLDSIAGSIDRIESDAQNTGKDSGKKSVPSNPSSDYWDDEPIVNGVVKIGECHEPQYEDFPDENSDFVYGSDCGSDEAIGDGEEVYVNRREHRGESPDRATDIHGAEGSKEHPETAPKPVLNEAEACEPIKKPPDSMEEPLVSQSEGTIDAGAKEHGKMNGGPAEEVAAEPCVPIEEEAAGKISDMGVDETSAAPQQC</sequence>
<feature type="compositionally biased region" description="Basic and acidic residues" evidence="5">
    <location>
        <begin position="554"/>
        <end position="579"/>
    </location>
</feature>
<gene>
    <name evidence="7" type="ORF">OAUR00152_LOCUS2354</name>
</gene>
<feature type="transmembrane region" description="Helical" evidence="6">
    <location>
        <begin position="220"/>
        <end position="243"/>
    </location>
</feature>
<feature type="transmembrane region" description="Helical" evidence="6">
    <location>
        <begin position="167"/>
        <end position="186"/>
    </location>
</feature>
<feature type="transmembrane region" description="Helical" evidence="6">
    <location>
        <begin position="121"/>
        <end position="146"/>
    </location>
</feature>
<feature type="transmembrane region" description="Helical" evidence="6">
    <location>
        <begin position="40"/>
        <end position="67"/>
    </location>
</feature>
<evidence type="ECO:0000256" key="4">
    <source>
        <dbReference type="ARBA" id="ARBA00023136"/>
    </source>
</evidence>
<keyword evidence="3 6" id="KW-1133">Transmembrane helix</keyword>
<feature type="region of interest" description="Disordered" evidence="5">
    <location>
        <begin position="554"/>
        <end position="629"/>
    </location>
</feature>
<organism evidence="7">
    <name type="scientific">Odontella aurita</name>
    <dbReference type="NCBI Taxonomy" id="265563"/>
    <lineage>
        <taxon>Eukaryota</taxon>
        <taxon>Sar</taxon>
        <taxon>Stramenopiles</taxon>
        <taxon>Ochrophyta</taxon>
        <taxon>Bacillariophyta</taxon>
        <taxon>Mediophyceae</taxon>
        <taxon>Biddulphiophycidae</taxon>
        <taxon>Eupodiscales</taxon>
        <taxon>Odontellaceae</taxon>
        <taxon>Odontella</taxon>
    </lineage>
</organism>
<dbReference type="GO" id="GO:0005886">
    <property type="term" value="C:plasma membrane"/>
    <property type="evidence" value="ECO:0007669"/>
    <property type="project" value="TreeGrafter"/>
</dbReference>
<evidence type="ECO:0000256" key="5">
    <source>
        <dbReference type="SAM" id="MobiDB-lite"/>
    </source>
</evidence>
<evidence type="ECO:0000256" key="2">
    <source>
        <dbReference type="ARBA" id="ARBA00022692"/>
    </source>
</evidence>
<protein>
    <submittedName>
        <fullName evidence="7">Uncharacterized protein</fullName>
    </submittedName>
</protein>
<keyword evidence="4 6" id="KW-0472">Membrane</keyword>
<dbReference type="EMBL" id="HBKQ01003421">
    <property type="protein sequence ID" value="CAE2205183.1"/>
    <property type="molecule type" value="Transcribed_RNA"/>
</dbReference>
<dbReference type="SUPFAM" id="SSF81321">
    <property type="entry name" value="Family A G protein-coupled receptor-like"/>
    <property type="match status" value="1"/>
</dbReference>
<feature type="transmembrane region" description="Helical" evidence="6">
    <location>
        <begin position="307"/>
        <end position="324"/>
    </location>
</feature>
<name>A0A7S4HP79_9STRA</name>
<evidence type="ECO:0000256" key="6">
    <source>
        <dbReference type="SAM" id="Phobius"/>
    </source>
</evidence>
<feature type="transmembrane region" description="Helical" evidence="6">
    <location>
        <begin position="336"/>
        <end position="357"/>
    </location>
</feature>
<reference evidence="7" key="1">
    <citation type="submission" date="2021-01" db="EMBL/GenBank/DDBJ databases">
        <authorList>
            <person name="Corre E."/>
            <person name="Pelletier E."/>
            <person name="Niang G."/>
            <person name="Scheremetjew M."/>
            <person name="Finn R."/>
            <person name="Kale V."/>
            <person name="Holt S."/>
            <person name="Cochrane G."/>
            <person name="Meng A."/>
            <person name="Brown T."/>
            <person name="Cohen L."/>
        </authorList>
    </citation>
    <scope>NUCLEOTIDE SEQUENCE</scope>
    <source>
        <strain evidence="7">Isolate 1302-5</strain>
    </source>
</reference>
<evidence type="ECO:0000313" key="7">
    <source>
        <dbReference type="EMBL" id="CAE2205183.1"/>
    </source>
</evidence>
<evidence type="ECO:0000256" key="1">
    <source>
        <dbReference type="ARBA" id="ARBA00004141"/>
    </source>
</evidence>
<dbReference type="AlphaFoldDB" id="A0A7S4HP79"/>
<dbReference type="GO" id="GO:0004930">
    <property type="term" value="F:G protein-coupled receptor activity"/>
    <property type="evidence" value="ECO:0007669"/>
    <property type="project" value="TreeGrafter"/>
</dbReference>
<proteinExistence type="predicted"/>
<dbReference type="GO" id="GO:0007189">
    <property type="term" value="P:adenylate cyclase-activating G protein-coupled receptor signaling pathway"/>
    <property type="evidence" value="ECO:0007669"/>
    <property type="project" value="TreeGrafter"/>
</dbReference>
<dbReference type="Gene3D" id="1.20.1070.10">
    <property type="entry name" value="Rhodopsin 7-helix transmembrane proteins"/>
    <property type="match status" value="1"/>
</dbReference>
<feature type="region of interest" description="Disordered" evidence="5">
    <location>
        <begin position="473"/>
        <end position="504"/>
    </location>
</feature>
<accession>A0A7S4HP79</accession>
<dbReference type="PANTHER" id="PTHR23112">
    <property type="entry name" value="G PROTEIN-COUPLED RECEPTOR 157-RELATED"/>
    <property type="match status" value="1"/>
</dbReference>
<evidence type="ECO:0000256" key="3">
    <source>
        <dbReference type="ARBA" id="ARBA00022989"/>
    </source>
</evidence>
<comment type="subcellular location">
    <subcellularLocation>
        <location evidence="1">Membrane</location>
        <topology evidence="1">Multi-pass membrane protein</topology>
    </subcellularLocation>
</comment>